<keyword evidence="1" id="KW-0812">Transmembrane</keyword>
<feature type="transmembrane region" description="Helical" evidence="1">
    <location>
        <begin position="64"/>
        <end position="84"/>
    </location>
</feature>
<dbReference type="EMBL" id="CAJMWV010002043">
    <property type="protein sequence ID" value="CAE6452561.1"/>
    <property type="molecule type" value="Genomic_DNA"/>
</dbReference>
<comment type="caution">
    <text evidence="2">The sequence shown here is derived from an EMBL/GenBank/DDBJ whole genome shotgun (WGS) entry which is preliminary data.</text>
</comment>
<reference evidence="2" key="1">
    <citation type="submission" date="2021-01" db="EMBL/GenBank/DDBJ databases">
        <authorList>
            <person name="Kaushik A."/>
        </authorList>
    </citation>
    <scope>NUCLEOTIDE SEQUENCE</scope>
    <source>
        <strain evidence="2">AG3-1AP</strain>
    </source>
</reference>
<keyword evidence="1" id="KW-1133">Transmembrane helix</keyword>
<organism evidence="2 3">
    <name type="scientific">Rhizoctonia solani</name>
    <dbReference type="NCBI Taxonomy" id="456999"/>
    <lineage>
        <taxon>Eukaryota</taxon>
        <taxon>Fungi</taxon>
        <taxon>Dikarya</taxon>
        <taxon>Basidiomycota</taxon>
        <taxon>Agaricomycotina</taxon>
        <taxon>Agaricomycetes</taxon>
        <taxon>Cantharellales</taxon>
        <taxon>Ceratobasidiaceae</taxon>
        <taxon>Rhizoctonia</taxon>
    </lineage>
</organism>
<accession>A0A8H3BCS1</accession>
<gene>
    <name evidence="2" type="ORF">RDB_LOCUS68398</name>
</gene>
<sequence length="90" mass="10158">MASKASTYTEGDTLIWRGCVLAGLSFFVLMFGIYTSILSSVLAYFEVPPSNIHYKVAADTHYKYFPFLVVPAGLLFVIANWVGWQYYQNS</sequence>
<keyword evidence="1" id="KW-0472">Membrane</keyword>
<name>A0A8H3BCS1_9AGAM</name>
<dbReference type="Pfam" id="PF15159">
    <property type="entry name" value="PIG-Y"/>
    <property type="match status" value="1"/>
</dbReference>
<evidence type="ECO:0000256" key="1">
    <source>
        <dbReference type="SAM" id="Phobius"/>
    </source>
</evidence>
<dbReference type="OrthoDB" id="2157498at2759"/>
<proteinExistence type="predicted"/>
<protein>
    <submittedName>
        <fullName evidence="2">Uncharacterized protein</fullName>
    </submittedName>
</protein>
<dbReference type="Proteomes" id="UP000663831">
    <property type="component" value="Unassembled WGS sequence"/>
</dbReference>
<dbReference type="InterPro" id="IPR029164">
    <property type="entry name" value="PIG-Y"/>
</dbReference>
<evidence type="ECO:0000313" key="2">
    <source>
        <dbReference type="EMBL" id="CAE6452561.1"/>
    </source>
</evidence>
<evidence type="ECO:0000313" key="3">
    <source>
        <dbReference type="Proteomes" id="UP000663831"/>
    </source>
</evidence>
<feature type="transmembrane region" description="Helical" evidence="1">
    <location>
        <begin position="20"/>
        <end position="44"/>
    </location>
</feature>
<dbReference type="AlphaFoldDB" id="A0A8H3BCS1"/>